<evidence type="ECO:0000313" key="2">
    <source>
        <dbReference type="EMBL" id="QJY45178.1"/>
    </source>
</evidence>
<feature type="transmembrane region" description="Helical" evidence="1">
    <location>
        <begin position="122"/>
        <end position="139"/>
    </location>
</feature>
<dbReference type="AlphaFoldDB" id="A0A6M6JB55"/>
<reference evidence="2 3" key="1">
    <citation type="submission" date="2020-05" db="EMBL/GenBank/DDBJ databases">
        <authorList>
            <person name="Mo P."/>
        </authorList>
    </citation>
    <scope>NUCLEOTIDE SEQUENCE [LARGE SCALE GENOMIC DNA]</scope>
    <source>
        <strain evidence="2 3">Gen01</strain>
    </source>
</reference>
<protein>
    <submittedName>
        <fullName evidence="2">Uncharacterized protein</fullName>
    </submittedName>
</protein>
<feature type="transmembrane region" description="Helical" evidence="1">
    <location>
        <begin position="145"/>
        <end position="164"/>
    </location>
</feature>
<keyword evidence="3" id="KW-1185">Reference proteome</keyword>
<feature type="transmembrane region" description="Helical" evidence="1">
    <location>
        <begin position="89"/>
        <end position="110"/>
    </location>
</feature>
<name>A0A6M6JB55_9PSEU</name>
<keyword evidence="1" id="KW-1133">Transmembrane helix</keyword>
<dbReference type="KEGG" id="pbro:HOP40_04485"/>
<dbReference type="EMBL" id="CP053564">
    <property type="protein sequence ID" value="QJY45178.1"/>
    <property type="molecule type" value="Genomic_DNA"/>
</dbReference>
<keyword evidence="1" id="KW-0812">Transmembrane</keyword>
<dbReference type="Proteomes" id="UP000505377">
    <property type="component" value="Chromosome"/>
</dbReference>
<gene>
    <name evidence="2" type="ORF">HOP40_04485</name>
</gene>
<sequence length="173" mass="17776">MTAGEVPPALAAYLAEFDRHAHRLGQVSRLEVGSRIWTHCAAHAGPGASDEVVAAALAELGPPADLVRAELERTGERPDPFRPRDLAPVHLFAASLLTLGVGAVVGLVLLWRSRAWPVGHKLAATALVAAGVPVVVAFLPGAAGVVLGALVVGPALAAAHLAVARRFVRDGNP</sequence>
<keyword evidence="1" id="KW-0472">Membrane</keyword>
<dbReference type="RefSeq" id="WP_172154916.1">
    <property type="nucleotide sequence ID" value="NZ_CP053564.1"/>
</dbReference>
<evidence type="ECO:0000313" key="3">
    <source>
        <dbReference type="Proteomes" id="UP000505377"/>
    </source>
</evidence>
<evidence type="ECO:0000256" key="1">
    <source>
        <dbReference type="SAM" id="Phobius"/>
    </source>
</evidence>
<proteinExistence type="predicted"/>
<organism evidence="2 3">
    <name type="scientific">Pseudonocardia broussonetiae</name>
    <dbReference type="NCBI Taxonomy" id="2736640"/>
    <lineage>
        <taxon>Bacteria</taxon>
        <taxon>Bacillati</taxon>
        <taxon>Actinomycetota</taxon>
        <taxon>Actinomycetes</taxon>
        <taxon>Pseudonocardiales</taxon>
        <taxon>Pseudonocardiaceae</taxon>
        <taxon>Pseudonocardia</taxon>
    </lineage>
</organism>
<accession>A0A6M6JB55</accession>